<dbReference type="Pfam" id="PF03147">
    <property type="entry name" value="FDX-ACB"/>
    <property type="match status" value="1"/>
</dbReference>
<evidence type="ECO:0000256" key="3">
    <source>
        <dbReference type="ARBA" id="ARBA00011209"/>
    </source>
</evidence>
<evidence type="ECO:0000256" key="14">
    <source>
        <dbReference type="ARBA" id="ARBA00049255"/>
    </source>
</evidence>
<dbReference type="STRING" id="45073.Lqui_1732"/>
<feature type="domain" description="B5" evidence="19">
    <location>
        <begin position="400"/>
        <end position="475"/>
    </location>
</feature>
<dbReference type="PROSITE" id="PS50886">
    <property type="entry name" value="TRBD"/>
    <property type="match status" value="1"/>
</dbReference>
<dbReference type="Gene3D" id="2.40.50.140">
    <property type="entry name" value="Nucleic acid-binding proteins"/>
    <property type="match status" value="1"/>
</dbReference>
<dbReference type="EC" id="6.1.1.20" evidence="15"/>
<comment type="subcellular location">
    <subcellularLocation>
        <location evidence="1 15">Cytoplasm</location>
    </subcellularLocation>
</comment>
<keyword evidence="7 15" id="KW-0479">Metal-binding</keyword>
<dbReference type="GO" id="GO:0000049">
    <property type="term" value="F:tRNA binding"/>
    <property type="evidence" value="ECO:0007669"/>
    <property type="project" value="UniProtKB-UniRule"/>
</dbReference>
<dbReference type="SUPFAM" id="SSF46955">
    <property type="entry name" value="Putative DNA-binding domain"/>
    <property type="match status" value="1"/>
</dbReference>
<dbReference type="Proteomes" id="UP000054618">
    <property type="component" value="Unassembled WGS sequence"/>
</dbReference>
<dbReference type="NCBIfam" id="NF045760">
    <property type="entry name" value="YtpR"/>
    <property type="match status" value="1"/>
</dbReference>
<feature type="binding site" evidence="15">
    <location>
        <position position="453"/>
    </location>
    <ligand>
        <name>Mg(2+)</name>
        <dbReference type="ChEBI" id="CHEBI:18420"/>
        <note>shared with alpha subunit</note>
    </ligand>
</feature>
<dbReference type="SUPFAM" id="SSF54991">
    <property type="entry name" value="Anticodon-binding domain of PheRS"/>
    <property type="match status" value="1"/>
</dbReference>
<dbReference type="PATRIC" id="fig|45073.5.peg.1829"/>
<dbReference type="HAMAP" id="MF_00283">
    <property type="entry name" value="Phe_tRNA_synth_beta1"/>
    <property type="match status" value="1"/>
</dbReference>
<keyword evidence="12 15" id="KW-0648">Protein biosynthesis</keyword>
<dbReference type="Pfam" id="PF03484">
    <property type="entry name" value="B5"/>
    <property type="match status" value="1"/>
</dbReference>
<dbReference type="Gene3D" id="3.30.930.10">
    <property type="entry name" value="Bira Bifunctional Protein, Domain 2"/>
    <property type="match status" value="1"/>
</dbReference>
<dbReference type="InterPro" id="IPR005121">
    <property type="entry name" value="Fdx_antiC-bd"/>
</dbReference>
<feature type="domain" description="FDX-ACB" evidence="18">
    <location>
        <begin position="696"/>
        <end position="790"/>
    </location>
</feature>
<evidence type="ECO:0000313" key="21">
    <source>
        <dbReference type="Proteomes" id="UP000054618"/>
    </source>
</evidence>
<keyword evidence="4 15" id="KW-0963">Cytoplasm</keyword>
<dbReference type="InterPro" id="IPR009061">
    <property type="entry name" value="DNA-bd_dom_put_sf"/>
</dbReference>
<evidence type="ECO:0000256" key="2">
    <source>
        <dbReference type="ARBA" id="ARBA00008653"/>
    </source>
</evidence>
<dbReference type="FunFam" id="3.30.70.380:FF:000001">
    <property type="entry name" value="Phenylalanine--tRNA ligase beta subunit"/>
    <property type="match status" value="1"/>
</dbReference>
<dbReference type="Gene3D" id="3.30.70.380">
    <property type="entry name" value="Ferrodoxin-fold anticodon-binding domain"/>
    <property type="match status" value="1"/>
</dbReference>
<evidence type="ECO:0000256" key="11">
    <source>
        <dbReference type="ARBA" id="ARBA00022884"/>
    </source>
</evidence>
<dbReference type="GO" id="GO:0004826">
    <property type="term" value="F:phenylalanine-tRNA ligase activity"/>
    <property type="evidence" value="ECO:0007669"/>
    <property type="project" value="UniProtKB-UniRule"/>
</dbReference>
<dbReference type="Gene3D" id="3.30.56.10">
    <property type="match status" value="2"/>
</dbReference>
<dbReference type="GO" id="GO:0000287">
    <property type="term" value="F:magnesium ion binding"/>
    <property type="evidence" value="ECO:0007669"/>
    <property type="project" value="UniProtKB-UniRule"/>
</dbReference>
<dbReference type="FunFam" id="2.40.50.140:FF:000045">
    <property type="entry name" value="Phenylalanine--tRNA ligase beta subunit"/>
    <property type="match status" value="1"/>
</dbReference>
<comment type="caution">
    <text evidence="20">The sequence shown here is derived from an EMBL/GenBank/DDBJ whole genome shotgun (WGS) entry which is preliminary data.</text>
</comment>
<dbReference type="CDD" id="cd00769">
    <property type="entry name" value="PheRS_beta_core"/>
    <property type="match status" value="1"/>
</dbReference>
<comment type="cofactor">
    <cofactor evidence="15">
        <name>Mg(2+)</name>
        <dbReference type="ChEBI" id="CHEBI:18420"/>
    </cofactor>
    <text evidence="15">Binds 2 magnesium ions per tetramer.</text>
</comment>
<sequence>MKVSEEWLREWVKPSLNAQELAELLTMAGLEVDSISPVAGSFDQVIVAEVVNTKSHPQADKLTLCEVSTGKELLHVVCGASNVRKGLKVVLAKIGARLPGGIHIKETKLRGELSQGMLCSASELGLTESSDGIIELDGNAPVGQDLRTYLSLDDQVFDIDLTPNRADCLSVLGIAREVSALTRSTLAGVAETPSRPVIDEQRLIQLRNPEACPHYCGRVVQGVNSHAVTPLWMRERLRRAGIRSIHPVVDITNYVMIELGQPMHAFDLQKLDGHVEVRFARNNESLRLLDGQDATLSDNILVIADQSKVLAIAGVMGGEETAVCDETTSVFLESAYFAPIHIAGVARKFGLFTDSSQRFERGVDPQLQLKAIERATSLLLEICGGQAGPVTEVVENDLMPQLPCIRFNPSRVEQLTGVVVEEAEILALLQSLGMTISKESSCWKVTPPAYRFDIQLEVDLIEEVIRIRGYDRIPGQKMITTVQPGSIAPVESISKRAAHYFADRGYHEAISYSFVDPELQQALYPHTKALSLLNPISSELSQMRTGMWPGLLASMIYNMHRQQTSIKFFEAGVVFEVENNQVKEHPCLAGLIAGESGGMNWCEPARTFDFYDIKGDLQGLFALLQIADVEFVLAEHSALHPGKTAKILINGKAAGWCGSLHPRIADALDIQEEVLLFELRLSELMASSVIRYTQISRFPQIRRDLSILMDDNIQMGEIEKAVKSVIPNNWLKSFHVFDIYRGENIPQGKKSAAIALVLQDDNKTLIDNEINQVIDAILRTLEDDFSITLRD</sequence>
<comment type="catalytic activity">
    <reaction evidence="14 15">
        <text>tRNA(Phe) + L-phenylalanine + ATP = L-phenylalanyl-tRNA(Phe) + AMP + diphosphate + H(+)</text>
        <dbReference type="Rhea" id="RHEA:19413"/>
        <dbReference type="Rhea" id="RHEA-COMP:9668"/>
        <dbReference type="Rhea" id="RHEA-COMP:9699"/>
        <dbReference type="ChEBI" id="CHEBI:15378"/>
        <dbReference type="ChEBI" id="CHEBI:30616"/>
        <dbReference type="ChEBI" id="CHEBI:33019"/>
        <dbReference type="ChEBI" id="CHEBI:58095"/>
        <dbReference type="ChEBI" id="CHEBI:78442"/>
        <dbReference type="ChEBI" id="CHEBI:78531"/>
        <dbReference type="ChEBI" id="CHEBI:456215"/>
        <dbReference type="EC" id="6.1.1.20"/>
    </reaction>
</comment>
<dbReference type="SMART" id="SM00896">
    <property type="entry name" value="FDX-ACB"/>
    <property type="match status" value="1"/>
</dbReference>
<evidence type="ECO:0000259" key="19">
    <source>
        <dbReference type="PROSITE" id="PS51483"/>
    </source>
</evidence>
<dbReference type="Pfam" id="PF17759">
    <property type="entry name" value="tRNA_synthFbeta"/>
    <property type="match status" value="1"/>
</dbReference>
<dbReference type="InterPro" id="IPR033714">
    <property type="entry name" value="tRNA_bind_bactPheRS"/>
</dbReference>
<evidence type="ECO:0000256" key="15">
    <source>
        <dbReference type="HAMAP-Rule" id="MF_00283"/>
    </source>
</evidence>
<dbReference type="InterPro" id="IPR004532">
    <property type="entry name" value="Phe-tRNA-ligase_IIc_bsu_bact"/>
</dbReference>
<keyword evidence="10 15" id="KW-0460">Magnesium</keyword>
<evidence type="ECO:0000256" key="7">
    <source>
        <dbReference type="ARBA" id="ARBA00022723"/>
    </source>
</evidence>
<keyword evidence="21" id="KW-1185">Reference proteome</keyword>
<dbReference type="InterPro" id="IPR005146">
    <property type="entry name" value="B3/B4_tRNA-bd"/>
</dbReference>
<evidence type="ECO:0000313" key="20">
    <source>
        <dbReference type="EMBL" id="KTD50407.1"/>
    </source>
</evidence>
<dbReference type="InterPro" id="IPR002547">
    <property type="entry name" value="tRNA-bd_dom"/>
</dbReference>
<dbReference type="GO" id="GO:0009328">
    <property type="term" value="C:phenylalanine-tRNA ligase complex"/>
    <property type="evidence" value="ECO:0007669"/>
    <property type="project" value="TreeGrafter"/>
</dbReference>
<gene>
    <name evidence="15 20" type="primary">pheT</name>
    <name evidence="20" type="ORF">Lqui_1732</name>
</gene>
<dbReference type="SUPFAM" id="SSF55681">
    <property type="entry name" value="Class II aaRS and biotin synthetases"/>
    <property type="match status" value="1"/>
</dbReference>
<dbReference type="PANTHER" id="PTHR10947">
    <property type="entry name" value="PHENYLALANYL-TRNA SYNTHETASE BETA CHAIN AND LEUCINE-RICH REPEAT-CONTAINING PROTEIN 47"/>
    <property type="match status" value="1"/>
</dbReference>
<dbReference type="InterPro" id="IPR005147">
    <property type="entry name" value="tRNA_synthase_B5-dom"/>
</dbReference>
<keyword evidence="6 15" id="KW-0436">Ligase</keyword>
<dbReference type="GO" id="GO:0006432">
    <property type="term" value="P:phenylalanyl-tRNA aminoacylation"/>
    <property type="evidence" value="ECO:0007669"/>
    <property type="project" value="UniProtKB-UniRule"/>
</dbReference>
<dbReference type="EMBL" id="LNYS01000008">
    <property type="protein sequence ID" value="KTD50407.1"/>
    <property type="molecule type" value="Genomic_DNA"/>
</dbReference>
<keyword evidence="13 15" id="KW-0030">Aminoacyl-tRNA synthetase</keyword>
<evidence type="ECO:0000259" key="18">
    <source>
        <dbReference type="PROSITE" id="PS51447"/>
    </source>
</evidence>
<dbReference type="Pfam" id="PF01588">
    <property type="entry name" value="tRNA_bind"/>
    <property type="match status" value="1"/>
</dbReference>
<dbReference type="AlphaFoldDB" id="A0A0W0Y056"/>
<dbReference type="InterPro" id="IPR012340">
    <property type="entry name" value="NA-bd_OB-fold"/>
</dbReference>
<dbReference type="Pfam" id="PF03483">
    <property type="entry name" value="B3_4"/>
    <property type="match status" value="1"/>
</dbReference>
<evidence type="ECO:0000256" key="6">
    <source>
        <dbReference type="ARBA" id="ARBA00022598"/>
    </source>
</evidence>
<feature type="domain" description="TRNA-binding" evidence="17">
    <location>
        <begin position="39"/>
        <end position="147"/>
    </location>
</feature>
<evidence type="ECO:0000256" key="16">
    <source>
        <dbReference type="PROSITE-ProRule" id="PRU00209"/>
    </source>
</evidence>
<dbReference type="SMART" id="SM00873">
    <property type="entry name" value="B3_4"/>
    <property type="match status" value="1"/>
</dbReference>
<dbReference type="InterPro" id="IPR041616">
    <property type="entry name" value="PheRS_beta_core"/>
</dbReference>
<comment type="similarity">
    <text evidence="2 15">Belongs to the phenylalanyl-tRNA synthetase beta subunit family. Type 1 subfamily.</text>
</comment>
<dbReference type="InterPro" id="IPR036690">
    <property type="entry name" value="Fdx_antiC-bd_sf"/>
</dbReference>
<dbReference type="InterPro" id="IPR045864">
    <property type="entry name" value="aa-tRNA-synth_II/BPL/LPL"/>
</dbReference>
<evidence type="ECO:0000256" key="8">
    <source>
        <dbReference type="ARBA" id="ARBA00022741"/>
    </source>
</evidence>
<dbReference type="OrthoDB" id="9805455at2"/>
<evidence type="ECO:0000256" key="1">
    <source>
        <dbReference type="ARBA" id="ARBA00004496"/>
    </source>
</evidence>
<dbReference type="Gene3D" id="3.50.40.10">
    <property type="entry name" value="Phenylalanyl-trna Synthetase, Chain B, domain 3"/>
    <property type="match status" value="1"/>
</dbReference>
<proteinExistence type="inferred from homology"/>
<feature type="binding site" evidence="15">
    <location>
        <position position="463"/>
    </location>
    <ligand>
        <name>Mg(2+)</name>
        <dbReference type="ChEBI" id="CHEBI:18420"/>
        <note>shared with alpha subunit</note>
    </ligand>
</feature>
<dbReference type="NCBIfam" id="TIGR00472">
    <property type="entry name" value="pheT_bact"/>
    <property type="match status" value="1"/>
</dbReference>
<evidence type="ECO:0000256" key="5">
    <source>
        <dbReference type="ARBA" id="ARBA00022555"/>
    </source>
</evidence>
<dbReference type="SUPFAM" id="SSF56037">
    <property type="entry name" value="PheT/TilS domain"/>
    <property type="match status" value="1"/>
</dbReference>
<evidence type="ECO:0000256" key="12">
    <source>
        <dbReference type="ARBA" id="ARBA00022917"/>
    </source>
</evidence>
<dbReference type="PROSITE" id="PS51447">
    <property type="entry name" value="FDX_ACB"/>
    <property type="match status" value="1"/>
</dbReference>
<evidence type="ECO:0000256" key="10">
    <source>
        <dbReference type="ARBA" id="ARBA00022842"/>
    </source>
</evidence>
<dbReference type="InterPro" id="IPR045060">
    <property type="entry name" value="Phe-tRNA-ligase_IIc_bsu"/>
</dbReference>
<protein>
    <recommendedName>
        <fullName evidence="15">Phenylalanine--tRNA ligase beta subunit</fullName>
        <ecNumber evidence="15">6.1.1.20</ecNumber>
    </recommendedName>
    <alternativeName>
        <fullName evidence="15">Phenylalanyl-tRNA synthetase beta subunit</fullName>
        <shortName evidence="15">PheRS</shortName>
    </alternativeName>
</protein>
<dbReference type="FunFam" id="3.50.40.10:FF:000001">
    <property type="entry name" value="Phenylalanine--tRNA ligase beta subunit"/>
    <property type="match status" value="1"/>
</dbReference>
<dbReference type="SMART" id="SM00874">
    <property type="entry name" value="B5"/>
    <property type="match status" value="1"/>
</dbReference>
<reference evidence="20 21" key="1">
    <citation type="submission" date="2015-11" db="EMBL/GenBank/DDBJ databases">
        <title>Genomic analysis of 38 Legionella species identifies large and diverse effector repertoires.</title>
        <authorList>
            <person name="Burstein D."/>
            <person name="Amaro F."/>
            <person name="Zusman T."/>
            <person name="Lifshitz Z."/>
            <person name="Cohen O."/>
            <person name="Gilbert J.A."/>
            <person name="Pupko T."/>
            <person name="Shuman H.A."/>
            <person name="Segal G."/>
        </authorList>
    </citation>
    <scope>NUCLEOTIDE SEQUENCE [LARGE SCALE GENOMIC DNA]</scope>
    <source>
        <strain evidence="20 21">CDC#1442-AUS-E</strain>
    </source>
</reference>
<dbReference type="SUPFAM" id="SSF50249">
    <property type="entry name" value="Nucleic acid-binding proteins"/>
    <property type="match status" value="1"/>
</dbReference>
<evidence type="ECO:0000259" key="17">
    <source>
        <dbReference type="PROSITE" id="PS50886"/>
    </source>
</evidence>
<keyword evidence="9 15" id="KW-0067">ATP-binding</keyword>
<keyword evidence="5 16" id="KW-0820">tRNA-binding</keyword>
<name>A0A0W0Y056_9GAMM</name>
<evidence type="ECO:0000256" key="13">
    <source>
        <dbReference type="ARBA" id="ARBA00023146"/>
    </source>
</evidence>
<evidence type="ECO:0000256" key="4">
    <source>
        <dbReference type="ARBA" id="ARBA00022490"/>
    </source>
</evidence>
<organism evidence="20 21">
    <name type="scientific">Legionella quinlivanii</name>
    <dbReference type="NCBI Taxonomy" id="45073"/>
    <lineage>
        <taxon>Bacteria</taxon>
        <taxon>Pseudomonadati</taxon>
        <taxon>Pseudomonadota</taxon>
        <taxon>Gammaproteobacteria</taxon>
        <taxon>Legionellales</taxon>
        <taxon>Legionellaceae</taxon>
        <taxon>Legionella</taxon>
    </lineage>
</organism>
<dbReference type="CDD" id="cd02796">
    <property type="entry name" value="tRNA_bind_bactPheRS"/>
    <property type="match status" value="1"/>
</dbReference>
<dbReference type="RefSeq" id="WP_058507820.1">
    <property type="nucleotide sequence ID" value="NZ_CAAAIK010000001.1"/>
</dbReference>
<keyword evidence="8 15" id="KW-0547">Nucleotide-binding</keyword>
<feature type="binding site" evidence="15">
    <location>
        <position position="459"/>
    </location>
    <ligand>
        <name>Mg(2+)</name>
        <dbReference type="ChEBI" id="CHEBI:18420"/>
        <note>shared with alpha subunit</note>
    </ligand>
</feature>
<feature type="binding site" evidence="15">
    <location>
        <position position="462"/>
    </location>
    <ligand>
        <name>Mg(2+)</name>
        <dbReference type="ChEBI" id="CHEBI:18420"/>
        <note>shared with alpha subunit</note>
    </ligand>
</feature>
<evidence type="ECO:0000256" key="9">
    <source>
        <dbReference type="ARBA" id="ARBA00022840"/>
    </source>
</evidence>
<dbReference type="FunFam" id="3.30.56.10:FF:000002">
    <property type="entry name" value="Phenylalanine--tRNA ligase beta subunit"/>
    <property type="match status" value="1"/>
</dbReference>
<dbReference type="GO" id="GO:0005524">
    <property type="term" value="F:ATP binding"/>
    <property type="evidence" value="ECO:0007669"/>
    <property type="project" value="UniProtKB-UniRule"/>
</dbReference>
<comment type="subunit">
    <text evidence="3 15">Tetramer of two alpha and two beta subunits.</text>
</comment>
<dbReference type="PROSITE" id="PS51483">
    <property type="entry name" value="B5"/>
    <property type="match status" value="1"/>
</dbReference>
<dbReference type="InterPro" id="IPR020825">
    <property type="entry name" value="Phe-tRNA_synthase-like_B3/B4"/>
</dbReference>
<accession>A0A0W0Y056</accession>
<dbReference type="PANTHER" id="PTHR10947:SF0">
    <property type="entry name" value="PHENYLALANINE--TRNA LIGASE BETA SUBUNIT"/>
    <property type="match status" value="1"/>
</dbReference>
<keyword evidence="11 16" id="KW-0694">RNA-binding</keyword>
<dbReference type="FunFam" id="3.30.930.10:FF:000022">
    <property type="entry name" value="Phenylalanine--tRNA ligase beta subunit"/>
    <property type="match status" value="1"/>
</dbReference>